<dbReference type="InParanoid" id="A7SC30"/>
<dbReference type="InterPro" id="IPR009291">
    <property type="entry name" value="Vps62"/>
</dbReference>
<dbReference type="Pfam" id="PF06101">
    <property type="entry name" value="Vps62"/>
    <property type="match status" value="1"/>
</dbReference>
<dbReference type="EMBL" id="DS469620">
    <property type="protein sequence ID" value="EDO38764.1"/>
    <property type="molecule type" value="Genomic_DNA"/>
</dbReference>
<dbReference type="OMA" id="CEAPNTF"/>
<dbReference type="OrthoDB" id="428159at2759"/>
<accession>A7SC30</accession>
<dbReference type="Proteomes" id="UP000001593">
    <property type="component" value="Unassembled WGS sequence"/>
</dbReference>
<gene>
    <name evidence="2" type="ORF">NEMVEDRAFT_v1g209976</name>
</gene>
<evidence type="ECO:0000313" key="2">
    <source>
        <dbReference type="EMBL" id="EDO38764.1"/>
    </source>
</evidence>
<feature type="region of interest" description="Disordered" evidence="1">
    <location>
        <begin position="84"/>
        <end position="107"/>
    </location>
</feature>
<feature type="compositionally biased region" description="Low complexity" evidence="1">
    <location>
        <begin position="91"/>
        <end position="104"/>
    </location>
</feature>
<evidence type="ECO:0000313" key="3">
    <source>
        <dbReference type="Proteomes" id="UP000001593"/>
    </source>
</evidence>
<protein>
    <submittedName>
        <fullName evidence="2">Uncharacterized protein</fullName>
    </submittedName>
</protein>
<proteinExistence type="predicted"/>
<dbReference type="AlphaFoldDB" id="A7SC30"/>
<name>A7SC30_NEMVE</name>
<sequence>MVSGVTAVVVTMFLRIYSENSDFNPITISQPQCPPGYCALGDYAQRTGSEAPSYGATVCLKQDNKLVRTPLKFTQIWSSEGGAVDDEEYSEASGAESGSGEESSFGPTGRSRVLAFWRAVPPSNQYTGLGDVVTSSYEQPIRSRYCVVHNSVVLTARRGRRVWVDNSGVVSLWAHAQSTQFLNLDLFVANGYRGPPADLYFRTIVPEVISPPPSGNLLIEVIPARDLNLLLRDPIGEHGYEDISVYVPQPPIGFVALGQYAERGIFKHGSAHVLAVKATGGGALVAHPIMYKRVWDTRKSAKTVESAIWRPIPPPGYHCLGDIATVAYAAPSTNTIVCLHWSLVRKGRRGDRVWWNRKSPLTGSDSQGSDVTVWRVGGGHDCEAPNTFVANPGFQTPSSERLLFKCVLRSNSIEI</sequence>
<dbReference type="PANTHER" id="PTHR48219">
    <property type="entry name" value="VACUOLAR PROTEIN SORTING-ASSOCIATED PROTEIN 62-RELATED"/>
    <property type="match status" value="1"/>
</dbReference>
<dbReference type="KEGG" id="nve:5510357"/>
<evidence type="ECO:0000256" key="1">
    <source>
        <dbReference type="SAM" id="MobiDB-lite"/>
    </source>
</evidence>
<keyword evidence="3" id="KW-1185">Reference proteome</keyword>
<dbReference type="PhylomeDB" id="A7SC30"/>
<dbReference type="HOGENOM" id="CLU_662770_0_0_1"/>
<reference evidence="2 3" key="1">
    <citation type="journal article" date="2007" name="Science">
        <title>Sea anemone genome reveals ancestral eumetazoan gene repertoire and genomic organization.</title>
        <authorList>
            <person name="Putnam N.H."/>
            <person name="Srivastava M."/>
            <person name="Hellsten U."/>
            <person name="Dirks B."/>
            <person name="Chapman J."/>
            <person name="Salamov A."/>
            <person name="Terry A."/>
            <person name="Shapiro H."/>
            <person name="Lindquist E."/>
            <person name="Kapitonov V.V."/>
            <person name="Jurka J."/>
            <person name="Genikhovich G."/>
            <person name="Grigoriev I.V."/>
            <person name="Lucas S.M."/>
            <person name="Steele R.E."/>
            <person name="Finnerty J.R."/>
            <person name="Technau U."/>
            <person name="Martindale M.Q."/>
            <person name="Rokhsar D.S."/>
        </authorList>
    </citation>
    <scope>NUCLEOTIDE SEQUENCE [LARGE SCALE GENOMIC DNA]</scope>
    <source>
        <strain evidence="3">CH2 X CH6</strain>
    </source>
</reference>
<organism evidence="2 3">
    <name type="scientific">Nematostella vectensis</name>
    <name type="common">Starlet sea anemone</name>
    <dbReference type="NCBI Taxonomy" id="45351"/>
    <lineage>
        <taxon>Eukaryota</taxon>
        <taxon>Metazoa</taxon>
        <taxon>Cnidaria</taxon>
        <taxon>Anthozoa</taxon>
        <taxon>Hexacorallia</taxon>
        <taxon>Actiniaria</taxon>
        <taxon>Edwardsiidae</taxon>
        <taxon>Nematostella</taxon>
    </lineage>
</organism>
<dbReference type="PANTHER" id="PTHR48219:SF2">
    <property type="entry name" value="VACUOLAR PROTEIN SORTING-ASSOCIATED PROTEIN 62"/>
    <property type="match status" value="1"/>
</dbReference>